<sequence length="113" mass="13206">MELFCLVWALDKLYYYLYGIWFELITYFNAVKSLLNMKAPNRQMLRWQSAIQVYRDNMTIVDKAGNIDKNSDGLSRWELPNTLDNPSYVPANSEPQIIIEGIKITDVGTNFFE</sequence>
<organism evidence="9 10">
    <name type="scientific">Austropuccinia psidii MF-1</name>
    <dbReference type="NCBI Taxonomy" id="1389203"/>
    <lineage>
        <taxon>Eukaryota</taxon>
        <taxon>Fungi</taxon>
        <taxon>Dikarya</taxon>
        <taxon>Basidiomycota</taxon>
        <taxon>Pucciniomycotina</taxon>
        <taxon>Pucciniomycetes</taxon>
        <taxon>Pucciniales</taxon>
        <taxon>Sphaerophragmiaceae</taxon>
        <taxon>Austropuccinia</taxon>
    </lineage>
</organism>
<proteinExistence type="predicted"/>
<evidence type="ECO:0000256" key="1">
    <source>
        <dbReference type="ARBA" id="ARBA00022679"/>
    </source>
</evidence>
<dbReference type="GO" id="GO:0016787">
    <property type="term" value="F:hydrolase activity"/>
    <property type="evidence" value="ECO:0007669"/>
    <property type="project" value="UniProtKB-KW"/>
</dbReference>
<dbReference type="GO" id="GO:0004519">
    <property type="term" value="F:endonuclease activity"/>
    <property type="evidence" value="ECO:0007669"/>
    <property type="project" value="UniProtKB-KW"/>
</dbReference>
<dbReference type="AlphaFoldDB" id="A0A9Q3EQZ6"/>
<keyword evidence="5" id="KW-0378">Hydrolase</keyword>
<keyword evidence="7" id="KW-0472">Membrane</keyword>
<keyword evidence="10" id="KW-1185">Reference proteome</keyword>
<keyword evidence="7" id="KW-0812">Transmembrane</keyword>
<keyword evidence="2" id="KW-0548">Nucleotidyltransferase</keyword>
<evidence type="ECO:0000256" key="4">
    <source>
        <dbReference type="ARBA" id="ARBA00022759"/>
    </source>
</evidence>
<dbReference type="GO" id="GO:0003964">
    <property type="term" value="F:RNA-directed DNA polymerase activity"/>
    <property type="evidence" value="ECO:0007669"/>
    <property type="project" value="UniProtKB-KW"/>
</dbReference>
<accession>A0A9Q3EQZ6</accession>
<feature type="domain" description="Reverse transcriptase RNase H-like" evidence="8">
    <location>
        <begin position="2"/>
        <end position="54"/>
    </location>
</feature>
<evidence type="ECO:0000256" key="6">
    <source>
        <dbReference type="ARBA" id="ARBA00022918"/>
    </source>
</evidence>
<keyword evidence="3" id="KW-0540">Nuclease</keyword>
<comment type="caution">
    <text evidence="9">The sequence shown here is derived from an EMBL/GenBank/DDBJ whole genome shotgun (WGS) entry which is preliminary data.</text>
</comment>
<evidence type="ECO:0000313" key="9">
    <source>
        <dbReference type="EMBL" id="MBW0527835.1"/>
    </source>
</evidence>
<evidence type="ECO:0000256" key="3">
    <source>
        <dbReference type="ARBA" id="ARBA00022722"/>
    </source>
</evidence>
<dbReference type="OrthoDB" id="4369127at2759"/>
<dbReference type="Pfam" id="PF17917">
    <property type="entry name" value="RT_RNaseH"/>
    <property type="match status" value="1"/>
</dbReference>
<feature type="transmembrane region" description="Helical" evidence="7">
    <location>
        <begin position="13"/>
        <end position="35"/>
    </location>
</feature>
<dbReference type="EMBL" id="AVOT02033861">
    <property type="protein sequence ID" value="MBW0527835.1"/>
    <property type="molecule type" value="Genomic_DNA"/>
</dbReference>
<gene>
    <name evidence="9" type="ORF">O181_067550</name>
</gene>
<keyword evidence="6" id="KW-0695">RNA-directed DNA polymerase</keyword>
<keyword evidence="1" id="KW-0808">Transferase</keyword>
<dbReference type="Proteomes" id="UP000765509">
    <property type="component" value="Unassembled WGS sequence"/>
</dbReference>
<reference evidence="9" key="1">
    <citation type="submission" date="2021-03" db="EMBL/GenBank/DDBJ databases">
        <title>Draft genome sequence of rust myrtle Austropuccinia psidii MF-1, a brazilian biotype.</title>
        <authorList>
            <person name="Quecine M.C."/>
            <person name="Pachon D.M.R."/>
            <person name="Bonatelli M.L."/>
            <person name="Correr F.H."/>
            <person name="Franceschini L.M."/>
            <person name="Leite T.F."/>
            <person name="Margarido G.R.A."/>
            <person name="Almeida C.A."/>
            <person name="Ferrarezi J.A."/>
            <person name="Labate C.A."/>
        </authorList>
    </citation>
    <scope>NUCLEOTIDE SEQUENCE</scope>
    <source>
        <strain evidence="9">MF-1</strain>
    </source>
</reference>
<keyword evidence="7" id="KW-1133">Transmembrane helix</keyword>
<evidence type="ECO:0000256" key="2">
    <source>
        <dbReference type="ARBA" id="ARBA00022695"/>
    </source>
</evidence>
<evidence type="ECO:0000313" key="10">
    <source>
        <dbReference type="Proteomes" id="UP000765509"/>
    </source>
</evidence>
<evidence type="ECO:0000256" key="5">
    <source>
        <dbReference type="ARBA" id="ARBA00022801"/>
    </source>
</evidence>
<evidence type="ECO:0000259" key="8">
    <source>
        <dbReference type="Pfam" id="PF17917"/>
    </source>
</evidence>
<name>A0A9Q3EQZ6_9BASI</name>
<protein>
    <recommendedName>
        <fullName evidence="8">Reverse transcriptase RNase H-like domain-containing protein</fullName>
    </recommendedName>
</protein>
<keyword evidence="4" id="KW-0255">Endonuclease</keyword>
<evidence type="ECO:0000256" key="7">
    <source>
        <dbReference type="SAM" id="Phobius"/>
    </source>
</evidence>
<dbReference type="InterPro" id="IPR041373">
    <property type="entry name" value="RT_RNaseH"/>
</dbReference>